<sequence>MAYLRISILVLSLVFLSFAFSEAKEVIVGGKHISWNIDSSKTLNEWIQKKHFRVGDQLKWKSDKDSDSVLQVTKEDYESCETSKPIKANVTEITLDQAGRFYFISGVKEHCDKGLKLVVIVKPPKHASPSPAPATATGPAAPPSTNAAADPGFSLSNGILGFGIGLVVMALI</sequence>
<dbReference type="PROSITE" id="PS51485">
    <property type="entry name" value="PHYTOCYANIN"/>
    <property type="match status" value="1"/>
</dbReference>
<keyword evidence="2" id="KW-0325">Glycoprotein</keyword>
<organism evidence="5 6">
    <name type="scientific">Prunus yedoensis var. nudiflora</name>
    <dbReference type="NCBI Taxonomy" id="2094558"/>
    <lineage>
        <taxon>Eukaryota</taxon>
        <taxon>Viridiplantae</taxon>
        <taxon>Streptophyta</taxon>
        <taxon>Embryophyta</taxon>
        <taxon>Tracheophyta</taxon>
        <taxon>Spermatophyta</taxon>
        <taxon>Magnoliopsida</taxon>
        <taxon>eudicotyledons</taxon>
        <taxon>Gunneridae</taxon>
        <taxon>Pentapetalae</taxon>
        <taxon>rosids</taxon>
        <taxon>fabids</taxon>
        <taxon>Rosales</taxon>
        <taxon>Rosaceae</taxon>
        <taxon>Amygdaloideae</taxon>
        <taxon>Amygdaleae</taxon>
        <taxon>Prunus</taxon>
    </lineage>
</organism>
<evidence type="ECO:0000256" key="1">
    <source>
        <dbReference type="ARBA" id="ARBA00023157"/>
    </source>
</evidence>
<evidence type="ECO:0000256" key="2">
    <source>
        <dbReference type="ARBA" id="ARBA00023180"/>
    </source>
</evidence>
<keyword evidence="3" id="KW-0732">Signal</keyword>
<dbReference type="FunFam" id="2.60.40.420:FF:000034">
    <property type="entry name" value="Cupredoxin superfamily protein"/>
    <property type="match status" value="1"/>
</dbReference>
<evidence type="ECO:0000256" key="3">
    <source>
        <dbReference type="SAM" id="SignalP"/>
    </source>
</evidence>
<dbReference type="OrthoDB" id="1937044at2759"/>
<dbReference type="PANTHER" id="PTHR33021:SF197">
    <property type="entry name" value="EARLY NODULIN-LIKE PROTEIN 13"/>
    <property type="match status" value="1"/>
</dbReference>
<evidence type="ECO:0000313" key="6">
    <source>
        <dbReference type="Proteomes" id="UP000250321"/>
    </source>
</evidence>
<gene>
    <name evidence="5" type="ORF">Pyn_32193</name>
</gene>
<proteinExistence type="predicted"/>
<keyword evidence="6" id="KW-1185">Reference proteome</keyword>
<dbReference type="STRING" id="2094558.A0A314Y1L6"/>
<dbReference type="GO" id="GO:0009055">
    <property type="term" value="F:electron transfer activity"/>
    <property type="evidence" value="ECO:0007669"/>
    <property type="project" value="InterPro"/>
</dbReference>
<dbReference type="GO" id="GO:0005886">
    <property type="term" value="C:plasma membrane"/>
    <property type="evidence" value="ECO:0007669"/>
    <property type="project" value="TreeGrafter"/>
</dbReference>
<keyword evidence="1" id="KW-1015">Disulfide bond</keyword>
<dbReference type="EMBL" id="PJQY01001837">
    <property type="protein sequence ID" value="PQP99199.1"/>
    <property type="molecule type" value="Genomic_DNA"/>
</dbReference>
<feature type="chain" id="PRO_5016433204" evidence="3">
    <location>
        <begin position="24"/>
        <end position="172"/>
    </location>
</feature>
<dbReference type="PANTHER" id="PTHR33021">
    <property type="entry name" value="BLUE COPPER PROTEIN"/>
    <property type="match status" value="1"/>
</dbReference>
<accession>A0A314Y1L6</accession>
<reference evidence="5 6" key="1">
    <citation type="submission" date="2018-02" db="EMBL/GenBank/DDBJ databases">
        <title>Draft genome of wild Prunus yedoensis var. nudiflora.</title>
        <authorList>
            <person name="Baek S."/>
            <person name="Kim J.-H."/>
            <person name="Choi K."/>
            <person name="Kim G.-B."/>
            <person name="Cho A."/>
            <person name="Jang H."/>
            <person name="Shin C.-H."/>
            <person name="Yu H.-J."/>
            <person name="Mun J.-H."/>
        </authorList>
    </citation>
    <scope>NUCLEOTIDE SEQUENCE [LARGE SCALE GENOMIC DNA]</scope>
    <source>
        <strain evidence="6">cv. Jeju island</strain>
        <tissue evidence="5">Leaf</tissue>
    </source>
</reference>
<comment type="caution">
    <text evidence="5">The sequence shown here is derived from an EMBL/GenBank/DDBJ whole genome shotgun (WGS) entry which is preliminary data.</text>
</comment>
<dbReference type="Pfam" id="PF02298">
    <property type="entry name" value="Cu_bind_like"/>
    <property type="match status" value="1"/>
</dbReference>
<feature type="domain" description="Phytocyanin" evidence="4">
    <location>
        <begin position="24"/>
        <end position="123"/>
    </location>
</feature>
<evidence type="ECO:0000313" key="5">
    <source>
        <dbReference type="EMBL" id="PQP99199.1"/>
    </source>
</evidence>
<dbReference type="Proteomes" id="UP000250321">
    <property type="component" value="Unassembled WGS sequence"/>
</dbReference>
<dbReference type="AlphaFoldDB" id="A0A314Y1L6"/>
<protein>
    <submittedName>
        <fullName evidence="5">Early nodulin-like protein 3</fullName>
    </submittedName>
</protein>
<dbReference type="InterPro" id="IPR003245">
    <property type="entry name" value="Phytocyanin_dom"/>
</dbReference>
<evidence type="ECO:0000259" key="4">
    <source>
        <dbReference type="PROSITE" id="PS51485"/>
    </source>
</evidence>
<name>A0A314Y1L6_PRUYE</name>
<dbReference type="Gene3D" id="2.60.40.420">
    <property type="entry name" value="Cupredoxins - blue copper proteins"/>
    <property type="match status" value="1"/>
</dbReference>
<dbReference type="InterPro" id="IPR008972">
    <property type="entry name" value="Cupredoxin"/>
</dbReference>
<feature type="signal peptide" evidence="3">
    <location>
        <begin position="1"/>
        <end position="23"/>
    </location>
</feature>
<dbReference type="InterPro" id="IPR039391">
    <property type="entry name" value="Phytocyanin-like"/>
</dbReference>
<dbReference type="SUPFAM" id="SSF49503">
    <property type="entry name" value="Cupredoxins"/>
    <property type="match status" value="1"/>
</dbReference>